<dbReference type="EMBL" id="CAEX01004401">
    <property type="protein sequence ID" value="CCD19900.1"/>
    <property type="molecule type" value="Genomic_DNA"/>
</dbReference>
<feature type="region of interest" description="Disordered" evidence="1">
    <location>
        <begin position="16"/>
        <end position="45"/>
    </location>
</feature>
<feature type="compositionally biased region" description="Low complexity" evidence="1">
    <location>
        <begin position="36"/>
        <end position="45"/>
    </location>
</feature>
<gene>
    <name evidence="2" type="ORF">TvY486_0026390</name>
</gene>
<name>F9WQR8_TRYVY</name>
<protein>
    <submittedName>
        <fullName evidence="2">Uncharacterized protein</fullName>
    </submittedName>
</protein>
<sequence>MGTLFCFFRCNNFTAGSSRRHSRQPTELTDEHPGTRSNSSNCTTSSKCRLRTTFRETETITCCHTNLCFFCSRGAGSSRTNSFVPLTHTHTQTLMQLPGVLVNCALRLASVTIAISSVETPVLLASSSNTLSMLVPVFVTNNTDVDTSPRSFCLLLFSRHNCTSTPSMPRIALHLFGTFVRSCSFSAGSTSSLHNRSATAPHFPVDCKQASTHRAKVVVEHLMFLQINHKTLVNLEIFLIALTLPLNRHTTNLGELFQLPQCHRASLIQQLLIRGVEEFMSTSRALE</sequence>
<evidence type="ECO:0000256" key="1">
    <source>
        <dbReference type="SAM" id="MobiDB-lite"/>
    </source>
</evidence>
<keyword evidence="3" id="KW-1185">Reference proteome</keyword>
<accession>F9WQR8</accession>
<proteinExistence type="predicted"/>
<organism evidence="2 3">
    <name type="scientific">Trypanosoma vivax (strain Y486)</name>
    <dbReference type="NCBI Taxonomy" id="1055687"/>
    <lineage>
        <taxon>Eukaryota</taxon>
        <taxon>Discoba</taxon>
        <taxon>Euglenozoa</taxon>
        <taxon>Kinetoplastea</taxon>
        <taxon>Metakinetoplastina</taxon>
        <taxon>Trypanosomatida</taxon>
        <taxon>Trypanosomatidae</taxon>
        <taxon>Trypanosoma</taxon>
        <taxon>Duttonella</taxon>
    </lineage>
</organism>
<dbReference type="Proteomes" id="UP000009027">
    <property type="component" value="Unassembled WGS sequence"/>
</dbReference>
<evidence type="ECO:0000313" key="2">
    <source>
        <dbReference type="EMBL" id="CCD19900.1"/>
    </source>
</evidence>
<reference evidence="2 3" key="1">
    <citation type="journal article" date="2012" name="Proc. Natl. Acad. Sci. U.S.A.">
        <title>Antigenic diversity is generated by distinct evolutionary mechanisms in African trypanosome species.</title>
        <authorList>
            <person name="Jackson A.P."/>
            <person name="Berry A."/>
            <person name="Aslett M."/>
            <person name="Allison H.C."/>
            <person name="Burton P."/>
            <person name="Vavrova-Anderson J."/>
            <person name="Brown R."/>
            <person name="Browne H."/>
            <person name="Corton N."/>
            <person name="Hauser H."/>
            <person name="Gamble J."/>
            <person name="Gilderthorp R."/>
            <person name="Marcello L."/>
            <person name="McQuillan J."/>
            <person name="Otto T.D."/>
            <person name="Quail M.A."/>
            <person name="Sanders M.J."/>
            <person name="van Tonder A."/>
            <person name="Ginger M.L."/>
            <person name="Field M.C."/>
            <person name="Barry J.D."/>
            <person name="Hertz-Fowler C."/>
            <person name="Berriman M."/>
        </authorList>
    </citation>
    <scope>NUCLEOTIDE SEQUENCE</scope>
    <source>
        <strain evidence="2 3">Y486</strain>
    </source>
</reference>
<dbReference type="AlphaFoldDB" id="F9WQR8"/>
<evidence type="ECO:0000313" key="3">
    <source>
        <dbReference type="Proteomes" id="UP000009027"/>
    </source>
</evidence>
<dbReference type="VEuPathDB" id="TriTrypDB:TvY486_0026390"/>